<comment type="caution">
    <text evidence="1">The sequence shown here is derived from an EMBL/GenBank/DDBJ whole genome shotgun (WGS) entry which is preliminary data.</text>
</comment>
<evidence type="ECO:0000313" key="2">
    <source>
        <dbReference type="Proteomes" id="UP001139068"/>
    </source>
</evidence>
<dbReference type="Proteomes" id="UP001139068">
    <property type="component" value="Unassembled WGS sequence"/>
</dbReference>
<evidence type="ECO:0000313" key="1">
    <source>
        <dbReference type="EMBL" id="MCI4674738.1"/>
    </source>
</evidence>
<reference evidence="1" key="1">
    <citation type="journal article" date="2022" name="ISME J.">
        <title>Identification of active gaseous-alkane degraders at natural gas seeps.</title>
        <authorList>
            <person name="Farhan Ul Haque M."/>
            <person name="Hernandez M."/>
            <person name="Crombie A.T."/>
            <person name="Murrell J.C."/>
        </authorList>
    </citation>
    <scope>NUCLEOTIDE SEQUENCE</scope>
    <source>
        <strain evidence="1">ANDR5</strain>
    </source>
</reference>
<gene>
    <name evidence="1" type="ORF">K9U37_07385</name>
</gene>
<proteinExistence type="predicted"/>
<accession>A0ABS9YUD5</accession>
<keyword evidence="2" id="KW-1185">Reference proteome</keyword>
<organism evidence="1 2">
    <name type="scientific">Candidatus Mycolicibacterium alkanivorans</name>
    <dbReference type="NCBI Taxonomy" id="2954114"/>
    <lineage>
        <taxon>Bacteria</taxon>
        <taxon>Bacillati</taxon>
        <taxon>Actinomycetota</taxon>
        <taxon>Actinomycetes</taxon>
        <taxon>Mycobacteriales</taxon>
        <taxon>Mycobacteriaceae</taxon>
        <taxon>Mycolicibacterium</taxon>
    </lineage>
</organism>
<name>A0ABS9YUD5_9MYCO</name>
<sequence length="45" mass="5254">MPELVADTALAQTSWSWRPRFTVADISRDAWRFQQMNPNGYQPVD</sequence>
<dbReference type="RefSeq" id="WP_243071134.1">
    <property type="nucleotide sequence ID" value="NZ_JAIVFL010000001.1"/>
</dbReference>
<protein>
    <submittedName>
        <fullName evidence="1">Uncharacterized protein</fullName>
    </submittedName>
</protein>
<dbReference type="Gene3D" id="3.90.25.10">
    <property type="entry name" value="UDP-galactose 4-epimerase, domain 1"/>
    <property type="match status" value="1"/>
</dbReference>
<dbReference type="EMBL" id="JAIVFL010000001">
    <property type="protein sequence ID" value="MCI4674738.1"/>
    <property type="molecule type" value="Genomic_DNA"/>
</dbReference>